<sequence>MDMTRSLAHMRNYAGRAWSPGWLQQRPRPMRIAARAVAIFVLVLFTIWLVLFITKGRFLKHPFESIASSIMERDVTVKGDFNLYFAPFNVKFLAENMRVTNPEWAGKDDFFAARLIDMRISTLPLLIGQRNIRSLVLDKGTVDLEWDKERARNSWTFGDPDAAAEPFQLPAIERAAITGTTIFYRDPGLQLNADIGVDTVKAEDTAFDSNIRFTGEGTMRKQPFTLSGSLLSPNQTLAGGRNKLTIHAEAARTKLDVSGTLPGATQIVGADLNFAVRGYNVANLFDFLGIAVPNTRAYRLKSALTYTGSEWQFTGLDGIFGDSDIGGSMTIAMPDNRLKLDADLATDTLDVIDVGPFIGYDPERLDAMGKSGAIRQVNGHPRVLPDATLRMDAIGQFDADVHYTVKTLKAESFPVSNIDLTLGLDHSLLTLSPLKATVAGGTLTSDITLDARAPLVKTQYDIRLSPTNMGKLLATFGADGSGTSGTVSARIQLAGTGDSLRQSLAHSNGRMAFIMPAGTFWTRNIQLVELDIGTFVQKMFEDKLKKPVQINCGLIAFTVRDGVAAADPILIDTKKNVILGRGGFSFKSEALDMAVRADAKTFSLFSGQSPVGVNGYFGAPGINPISGDLVGRAGAGLGLAVAATPVAGLLAFIDPGDAKAAQCEPVLSGARASAQKTEDGKPRDDVGNGSTAKSESGEQSDASKEQQRQTFTHGH</sequence>
<feature type="domain" description="AsmA" evidence="3">
    <location>
        <begin position="36"/>
        <end position="157"/>
    </location>
</feature>
<dbReference type="GO" id="GO:0090313">
    <property type="term" value="P:regulation of protein targeting to membrane"/>
    <property type="evidence" value="ECO:0007669"/>
    <property type="project" value="TreeGrafter"/>
</dbReference>
<dbReference type="Pfam" id="PF05170">
    <property type="entry name" value="AsmA"/>
    <property type="match status" value="2"/>
</dbReference>
<evidence type="ECO:0000256" key="2">
    <source>
        <dbReference type="SAM" id="Phobius"/>
    </source>
</evidence>
<protein>
    <submittedName>
        <fullName evidence="4">AsmA family protein</fullName>
    </submittedName>
</protein>
<feature type="region of interest" description="Disordered" evidence="1">
    <location>
        <begin position="670"/>
        <end position="715"/>
    </location>
</feature>
<feature type="transmembrane region" description="Helical" evidence="2">
    <location>
        <begin position="32"/>
        <end position="53"/>
    </location>
</feature>
<dbReference type="OrthoDB" id="5749006at2"/>
<feature type="domain" description="AsmA" evidence="3">
    <location>
        <begin position="312"/>
        <end position="563"/>
    </location>
</feature>
<evidence type="ECO:0000313" key="5">
    <source>
        <dbReference type="Proteomes" id="UP000284395"/>
    </source>
</evidence>
<dbReference type="EMBL" id="RAPF01000004">
    <property type="protein sequence ID" value="RKF21110.1"/>
    <property type="molecule type" value="Genomic_DNA"/>
</dbReference>
<dbReference type="PANTHER" id="PTHR30441:SF9">
    <property type="entry name" value="ASMA FAMILY PROTEIN YHJG"/>
    <property type="match status" value="1"/>
</dbReference>
<dbReference type="InterPro" id="IPR007844">
    <property type="entry name" value="AsmA"/>
</dbReference>
<evidence type="ECO:0000259" key="3">
    <source>
        <dbReference type="Pfam" id="PF05170"/>
    </source>
</evidence>
<accession>A0A420EKD2</accession>
<dbReference type="GO" id="GO:0005886">
    <property type="term" value="C:plasma membrane"/>
    <property type="evidence" value="ECO:0007669"/>
    <property type="project" value="TreeGrafter"/>
</dbReference>
<gene>
    <name evidence="4" type="ORF">D6851_09245</name>
</gene>
<organism evidence="4 5">
    <name type="scientific">Altericroceibacterium spongiae</name>
    <dbReference type="NCBI Taxonomy" id="2320269"/>
    <lineage>
        <taxon>Bacteria</taxon>
        <taxon>Pseudomonadati</taxon>
        <taxon>Pseudomonadota</taxon>
        <taxon>Alphaproteobacteria</taxon>
        <taxon>Sphingomonadales</taxon>
        <taxon>Erythrobacteraceae</taxon>
        <taxon>Altericroceibacterium</taxon>
    </lineage>
</organism>
<evidence type="ECO:0000256" key="1">
    <source>
        <dbReference type="SAM" id="MobiDB-lite"/>
    </source>
</evidence>
<keyword evidence="2" id="KW-0472">Membrane</keyword>
<dbReference type="AlphaFoldDB" id="A0A420EKD2"/>
<keyword evidence="5" id="KW-1185">Reference proteome</keyword>
<reference evidence="4 5" key="1">
    <citation type="submission" date="2018-09" db="EMBL/GenBank/DDBJ databases">
        <title>Altererythrobacter spongiae sp. nov., isolated from a marine sponge.</title>
        <authorList>
            <person name="Zhuang L."/>
            <person name="Luo L."/>
        </authorList>
    </citation>
    <scope>NUCLEOTIDE SEQUENCE [LARGE SCALE GENOMIC DNA]</scope>
    <source>
        <strain evidence="4 5">HN-Y73</strain>
    </source>
</reference>
<evidence type="ECO:0000313" key="4">
    <source>
        <dbReference type="EMBL" id="RKF21110.1"/>
    </source>
</evidence>
<dbReference type="PANTHER" id="PTHR30441">
    <property type="entry name" value="DUF748 DOMAIN-CONTAINING PROTEIN"/>
    <property type="match status" value="1"/>
</dbReference>
<feature type="compositionally biased region" description="Polar residues" evidence="1">
    <location>
        <begin position="688"/>
        <end position="700"/>
    </location>
</feature>
<feature type="compositionally biased region" description="Basic and acidic residues" evidence="1">
    <location>
        <begin position="676"/>
        <end position="686"/>
    </location>
</feature>
<name>A0A420EKD2_9SPHN</name>
<keyword evidence="2" id="KW-0812">Transmembrane</keyword>
<proteinExistence type="predicted"/>
<dbReference type="Proteomes" id="UP000284395">
    <property type="component" value="Unassembled WGS sequence"/>
</dbReference>
<comment type="caution">
    <text evidence="4">The sequence shown here is derived from an EMBL/GenBank/DDBJ whole genome shotgun (WGS) entry which is preliminary data.</text>
</comment>
<keyword evidence="2" id="KW-1133">Transmembrane helix</keyword>
<dbReference type="InterPro" id="IPR052894">
    <property type="entry name" value="AsmA-related"/>
</dbReference>